<feature type="chain" id="PRO_5028904098" evidence="2">
    <location>
        <begin position="20"/>
        <end position="179"/>
    </location>
</feature>
<reference evidence="3" key="1">
    <citation type="journal article" date="2013" name="Genetics">
        <title>The draft genome and transcriptome of Panagrellus redivivus are shaped by the harsh demands of a free-living lifestyle.</title>
        <authorList>
            <person name="Srinivasan J."/>
            <person name="Dillman A.R."/>
            <person name="Macchietto M.G."/>
            <person name="Heikkinen L."/>
            <person name="Lakso M."/>
            <person name="Fracchia K.M."/>
            <person name="Antoshechkin I."/>
            <person name="Mortazavi A."/>
            <person name="Wong G."/>
            <person name="Sternberg P.W."/>
        </authorList>
    </citation>
    <scope>NUCLEOTIDE SEQUENCE [LARGE SCALE GENOMIC DNA]</scope>
    <source>
        <strain evidence="3">MT8872</strain>
    </source>
</reference>
<evidence type="ECO:0000313" key="4">
    <source>
        <dbReference type="WBParaSite" id="Pan_g6569.t1"/>
    </source>
</evidence>
<keyword evidence="2" id="KW-0732">Signal</keyword>
<keyword evidence="1" id="KW-0472">Membrane</keyword>
<dbReference type="Proteomes" id="UP000492821">
    <property type="component" value="Unassembled WGS sequence"/>
</dbReference>
<feature type="signal peptide" evidence="2">
    <location>
        <begin position="1"/>
        <end position="19"/>
    </location>
</feature>
<feature type="transmembrane region" description="Helical" evidence="1">
    <location>
        <begin position="112"/>
        <end position="131"/>
    </location>
</feature>
<name>A0A7E4W335_PANRE</name>
<keyword evidence="1" id="KW-0812">Transmembrane</keyword>
<sequence>MLNFLLCFGTILSLSSSEGLVCFSYANNTRSIEKCSPNTTECYSCPSNSLYEQPQGGCHPNPLMPSSKSSHNPKFNNGQCSTCKWDLCNSVAMIVEPVDTGRKVERPPTSYWGYYIAGGILIVVIATGCFFGMRHFWPKLPCTQKSSATDGNDHEMSRLAPVVNSECDPPADQNGTTSP</sequence>
<evidence type="ECO:0000256" key="2">
    <source>
        <dbReference type="SAM" id="SignalP"/>
    </source>
</evidence>
<organism evidence="3 4">
    <name type="scientific">Panagrellus redivivus</name>
    <name type="common">Microworm</name>
    <dbReference type="NCBI Taxonomy" id="6233"/>
    <lineage>
        <taxon>Eukaryota</taxon>
        <taxon>Metazoa</taxon>
        <taxon>Ecdysozoa</taxon>
        <taxon>Nematoda</taxon>
        <taxon>Chromadorea</taxon>
        <taxon>Rhabditida</taxon>
        <taxon>Tylenchina</taxon>
        <taxon>Panagrolaimomorpha</taxon>
        <taxon>Panagrolaimoidea</taxon>
        <taxon>Panagrolaimidae</taxon>
        <taxon>Panagrellus</taxon>
    </lineage>
</organism>
<dbReference type="WBParaSite" id="Pan_g6569.t1">
    <property type="protein sequence ID" value="Pan_g6569.t1"/>
    <property type="gene ID" value="Pan_g6569"/>
</dbReference>
<dbReference type="AlphaFoldDB" id="A0A7E4W335"/>
<evidence type="ECO:0000256" key="1">
    <source>
        <dbReference type="SAM" id="Phobius"/>
    </source>
</evidence>
<proteinExistence type="predicted"/>
<evidence type="ECO:0000313" key="3">
    <source>
        <dbReference type="Proteomes" id="UP000492821"/>
    </source>
</evidence>
<protein>
    <submittedName>
        <fullName evidence="4">TNFR-Cys domain-containing protein</fullName>
    </submittedName>
</protein>
<keyword evidence="3" id="KW-1185">Reference proteome</keyword>
<accession>A0A7E4W335</accession>
<keyword evidence="1" id="KW-1133">Transmembrane helix</keyword>
<reference evidence="4" key="2">
    <citation type="submission" date="2020-10" db="UniProtKB">
        <authorList>
            <consortium name="WormBaseParasite"/>
        </authorList>
    </citation>
    <scope>IDENTIFICATION</scope>
</reference>